<dbReference type="Gene3D" id="3.30.40.10">
    <property type="entry name" value="Zinc/RING finger domain, C3HC4 (zinc finger)"/>
    <property type="match status" value="1"/>
</dbReference>
<dbReference type="PANTHER" id="PTHR23328:SF2">
    <property type="entry name" value="E3 UBIQUITIN-PROTEIN LIGASE RNF169"/>
    <property type="match status" value="1"/>
</dbReference>
<evidence type="ECO:0000256" key="21">
    <source>
        <dbReference type="ARBA" id="ARBA00067427"/>
    </source>
</evidence>
<evidence type="ECO:0000256" key="1">
    <source>
        <dbReference type="ARBA" id="ARBA00000900"/>
    </source>
</evidence>
<dbReference type="PANTHER" id="PTHR23328">
    <property type="entry name" value="RING-TYPE DOMAIN-CONTAINING PROTEIN"/>
    <property type="match status" value="1"/>
</dbReference>
<evidence type="ECO:0000256" key="8">
    <source>
        <dbReference type="ARBA" id="ARBA00022553"/>
    </source>
</evidence>
<evidence type="ECO:0000259" key="26">
    <source>
        <dbReference type="PROSITE" id="PS50089"/>
    </source>
</evidence>
<feature type="region of interest" description="Disordered" evidence="25">
    <location>
        <begin position="112"/>
        <end position="211"/>
    </location>
</feature>
<evidence type="ECO:0000256" key="23">
    <source>
        <dbReference type="ARBA" id="ARBA00080395"/>
    </source>
</evidence>
<dbReference type="Ensembl" id="ENSSSCT00055049896.1">
    <property type="protein sequence ID" value="ENSSSCP00055039865.1"/>
    <property type="gene ID" value="ENSSSCG00055025260.1"/>
</dbReference>
<dbReference type="EC" id="2.3.2.27" evidence="5"/>
<dbReference type="InterPro" id="IPR013083">
    <property type="entry name" value="Znf_RING/FYVE/PHD"/>
</dbReference>
<keyword evidence="15" id="KW-0832">Ubl conjugation</keyword>
<dbReference type="SUPFAM" id="SSF57850">
    <property type="entry name" value="RING/U-box"/>
    <property type="match status" value="1"/>
</dbReference>
<keyword evidence="10" id="KW-0479">Metal-binding</keyword>
<keyword evidence="9" id="KW-0808">Transferase</keyword>
<evidence type="ECO:0000256" key="15">
    <source>
        <dbReference type="ARBA" id="ARBA00022843"/>
    </source>
</evidence>
<keyword evidence="7" id="KW-1017">Isopeptide bond</keyword>
<dbReference type="CDD" id="cd16551">
    <property type="entry name" value="RING-HC_RNF169"/>
    <property type="match status" value="1"/>
</dbReference>
<comment type="subunit">
    <text evidence="20">Interacts with DYRK1B.</text>
</comment>
<dbReference type="GO" id="GO:0008270">
    <property type="term" value="F:zinc ion binding"/>
    <property type="evidence" value="ECO:0007669"/>
    <property type="project" value="UniProtKB-KW"/>
</dbReference>
<keyword evidence="17" id="KW-0539">Nucleus</keyword>
<dbReference type="InterPro" id="IPR017907">
    <property type="entry name" value="Znf_RING_CS"/>
</dbReference>
<feature type="compositionally biased region" description="Pro residues" evidence="25">
    <location>
        <begin position="50"/>
        <end position="61"/>
    </location>
</feature>
<reference evidence="27" key="1">
    <citation type="submission" date="2025-08" db="UniProtKB">
        <authorList>
            <consortium name="Ensembl"/>
        </authorList>
    </citation>
    <scope>IDENTIFICATION</scope>
</reference>
<evidence type="ECO:0000256" key="6">
    <source>
        <dbReference type="ARBA" id="ARBA00022454"/>
    </source>
</evidence>
<evidence type="ECO:0000256" key="25">
    <source>
        <dbReference type="SAM" id="MobiDB-lite"/>
    </source>
</evidence>
<evidence type="ECO:0000256" key="3">
    <source>
        <dbReference type="ARBA" id="ARBA00004642"/>
    </source>
</evidence>
<evidence type="ECO:0000256" key="24">
    <source>
        <dbReference type="PROSITE-ProRule" id="PRU00175"/>
    </source>
</evidence>
<dbReference type="Proteomes" id="UP000694724">
    <property type="component" value="Unplaced"/>
</dbReference>
<keyword evidence="6" id="KW-0158">Chromosome</keyword>
<evidence type="ECO:0000256" key="9">
    <source>
        <dbReference type="ARBA" id="ARBA00022679"/>
    </source>
</evidence>
<comment type="function">
    <text evidence="18">Probable E3 ubiquitin-protein ligase that acts as a regulator of double-strand breaks (DSBs) repair following DNA damage. Functions in a non-canonical fashion to harness RNF168-mediated protein recruitment to DSB-containing chromatin, thereby contributing to regulation of DSB repair pathway utilization. Once recruited to DSB repair sites by recognizing and binding ubiquitin catalyzed by RNF168, competes with TP53BP1 and BRCA1 for association with RNF168-modified chromatin, thereby favouring homologous recombination repair (HRR) and single-strand annealing (SSA) instead of non-homologous end joining (NHEJ) mediated by TP53BP1. E3 ubiquitin-protein ligase activity is not required for regulation of DSBs repair.</text>
</comment>
<feature type="compositionally biased region" description="Low complexity" evidence="25">
    <location>
        <begin position="39"/>
        <end position="49"/>
    </location>
</feature>
<evidence type="ECO:0000256" key="16">
    <source>
        <dbReference type="ARBA" id="ARBA00023204"/>
    </source>
</evidence>
<dbReference type="InterPro" id="IPR001841">
    <property type="entry name" value="Znf_RING"/>
</dbReference>
<dbReference type="GO" id="GO:0005654">
    <property type="term" value="C:nucleoplasm"/>
    <property type="evidence" value="ECO:0007669"/>
    <property type="project" value="UniProtKB-SubCell"/>
</dbReference>
<dbReference type="GO" id="GO:0061630">
    <property type="term" value="F:ubiquitin protein ligase activity"/>
    <property type="evidence" value="ECO:0007669"/>
    <property type="project" value="UniProtKB-EC"/>
</dbReference>
<comment type="pathway">
    <text evidence="4">Protein modification; protein ubiquitination.</text>
</comment>
<protein>
    <recommendedName>
        <fullName evidence="21">E3 ubiquitin-protein ligase RNF169</fullName>
        <ecNumber evidence="5">2.3.2.27</ecNumber>
    </recommendedName>
    <alternativeName>
        <fullName evidence="23">RING finger protein 169</fullName>
    </alternativeName>
    <alternativeName>
        <fullName evidence="22">RING-type E3 ubiquitin transferase RNF169</fullName>
    </alternativeName>
</protein>
<comment type="catalytic activity">
    <reaction evidence="1">
        <text>S-ubiquitinyl-[E2 ubiquitin-conjugating enzyme]-L-cysteine + [acceptor protein]-L-lysine = [E2 ubiquitin-conjugating enzyme]-L-cysteine + N(6)-ubiquitinyl-[acceptor protein]-L-lysine.</text>
        <dbReference type="EC" id="2.3.2.27"/>
    </reaction>
</comment>
<dbReference type="SMART" id="SM00184">
    <property type="entry name" value="RING"/>
    <property type="match status" value="1"/>
</dbReference>
<organism evidence="27 28">
    <name type="scientific">Sus scrofa</name>
    <name type="common">Pig</name>
    <dbReference type="NCBI Taxonomy" id="9823"/>
    <lineage>
        <taxon>Eukaryota</taxon>
        <taxon>Metazoa</taxon>
        <taxon>Chordata</taxon>
        <taxon>Craniata</taxon>
        <taxon>Vertebrata</taxon>
        <taxon>Euteleostomi</taxon>
        <taxon>Mammalia</taxon>
        <taxon>Eutheria</taxon>
        <taxon>Laurasiatheria</taxon>
        <taxon>Artiodactyla</taxon>
        <taxon>Suina</taxon>
        <taxon>Suidae</taxon>
        <taxon>Sus</taxon>
    </lineage>
</organism>
<evidence type="ECO:0000313" key="28">
    <source>
        <dbReference type="Proteomes" id="UP000694724"/>
    </source>
</evidence>
<dbReference type="GO" id="GO:0005694">
    <property type="term" value="C:chromosome"/>
    <property type="evidence" value="ECO:0007669"/>
    <property type="project" value="UniProtKB-SubCell"/>
</dbReference>
<dbReference type="PROSITE" id="PS50089">
    <property type="entry name" value="ZF_RING_2"/>
    <property type="match status" value="1"/>
</dbReference>
<evidence type="ECO:0000313" key="27">
    <source>
        <dbReference type="Ensembl" id="ENSSSCP00055039865.1"/>
    </source>
</evidence>
<feature type="compositionally biased region" description="Basic and acidic residues" evidence="25">
    <location>
        <begin position="244"/>
        <end position="290"/>
    </location>
</feature>
<keyword evidence="12 24" id="KW-0863">Zinc-finger</keyword>
<comment type="similarity">
    <text evidence="19">Belongs to the RNF169 family.</text>
</comment>
<feature type="region of interest" description="Disordered" evidence="25">
    <location>
        <begin position="1"/>
        <end position="68"/>
    </location>
</feature>
<dbReference type="GO" id="GO:0006281">
    <property type="term" value="P:DNA repair"/>
    <property type="evidence" value="ECO:0007669"/>
    <property type="project" value="UniProtKB-KW"/>
</dbReference>
<feature type="compositionally biased region" description="Polar residues" evidence="25">
    <location>
        <begin position="334"/>
        <end position="343"/>
    </location>
</feature>
<evidence type="ECO:0000256" key="7">
    <source>
        <dbReference type="ARBA" id="ARBA00022499"/>
    </source>
</evidence>
<evidence type="ECO:0000256" key="13">
    <source>
        <dbReference type="ARBA" id="ARBA00022786"/>
    </source>
</evidence>
<dbReference type="PROSITE" id="PS00518">
    <property type="entry name" value="ZF_RING_1"/>
    <property type="match status" value="1"/>
</dbReference>
<dbReference type="InterPro" id="IPR051657">
    <property type="entry name" value="RNF168/RNF169_E3_ubiq-ligase"/>
</dbReference>
<evidence type="ECO:0000256" key="19">
    <source>
        <dbReference type="ARBA" id="ARBA00061686"/>
    </source>
</evidence>
<evidence type="ECO:0000256" key="2">
    <source>
        <dbReference type="ARBA" id="ARBA00004286"/>
    </source>
</evidence>
<evidence type="ECO:0000256" key="17">
    <source>
        <dbReference type="ARBA" id="ARBA00023242"/>
    </source>
</evidence>
<dbReference type="CDD" id="cd21951">
    <property type="entry name" value="MIU_RNF169_C"/>
    <property type="match status" value="1"/>
</dbReference>
<keyword evidence="8" id="KW-0597">Phosphoprotein</keyword>
<evidence type="ECO:0000256" key="14">
    <source>
        <dbReference type="ARBA" id="ARBA00022833"/>
    </source>
</evidence>
<evidence type="ECO:0000256" key="11">
    <source>
        <dbReference type="ARBA" id="ARBA00022763"/>
    </source>
</evidence>
<feature type="region of interest" description="Disordered" evidence="25">
    <location>
        <begin position="536"/>
        <end position="571"/>
    </location>
</feature>
<evidence type="ECO:0000256" key="4">
    <source>
        <dbReference type="ARBA" id="ARBA00004906"/>
    </source>
</evidence>
<comment type="subcellular location">
    <subcellularLocation>
        <location evidence="2">Chromosome</location>
    </subcellularLocation>
    <subcellularLocation>
        <location evidence="3">Nucleus</location>
        <location evidence="3">Nucleoplasm</location>
    </subcellularLocation>
</comment>
<evidence type="ECO:0000256" key="22">
    <source>
        <dbReference type="ARBA" id="ARBA00079843"/>
    </source>
</evidence>
<accession>A0A8D1RV27</accession>
<feature type="region of interest" description="Disordered" evidence="25">
    <location>
        <begin position="244"/>
        <end position="305"/>
    </location>
</feature>
<evidence type="ECO:0000256" key="5">
    <source>
        <dbReference type="ARBA" id="ARBA00012483"/>
    </source>
</evidence>
<keyword evidence="16" id="KW-0234">DNA repair</keyword>
<evidence type="ECO:0000256" key="20">
    <source>
        <dbReference type="ARBA" id="ARBA00062883"/>
    </source>
</evidence>
<evidence type="ECO:0000256" key="10">
    <source>
        <dbReference type="ARBA" id="ARBA00022723"/>
    </source>
</evidence>
<evidence type="ECO:0000256" key="12">
    <source>
        <dbReference type="ARBA" id="ARBA00022771"/>
    </source>
</evidence>
<feature type="compositionally biased region" description="Basic and acidic residues" evidence="25">
    <location>
        <begin position="129"/>
        <end position="147"/>
    </location>
</feature>
<evidence type="ECO:0000256" key="18">
    <source>
        <dbReference type="ARBA" id="ARBA00056080"/>
    </source>
</evidence>
<feature type="compositionally biased region" description="Low complexity" evidence="25">
    <location>
        <begin position="1"/>
        <end position="20"/>
    </location>
</feature>
<dbReference type="CDD" id="cd22264">
    <property type="entry name" value="UDM1_RNF169"/>
    <property type="match status" value="1"/>
</dbReference>
<keyword evidence="11" id="KW-0227">DNA damage</keyword>
<proteinExistence type="inferred from homology"/>
<keyword evidence="14" id="KW-0862">Zinc</keyword>
<name>A0A8D1RV27_PIG</name>
<dbReference type="AlphaFoldDB" id="A0A8D1RV27"/>
<feature type="region of interest" description="Disordered" evidence="25">
    <location>
        <begin position="334"/>
        <end position="362"/>
    </location>
</feature>
<keyword evidence="13" id="KW-0833">Ubl conjugation pathway</keyword>
<sequence length="755" mass="81446">MAAAGPSTRASSAAAAAALSRRGRRGRCDEMAAAKTGTPGPASGPALLVLPPPLLQPPLPPRPEESGCAGCLETSGEAAALPCGHSLCRGCAQRAADAAGPGCPRCRARGPGWACRRARDDEQADAEVLGERARRGPPERCRPRRDGGAAVAGPRPEQEPRAAPAEPGGASPPPLGVRSEAAAPRPGLVSGWRVPGPARAGVERSRGVGTGRCPEFIFRAPIKLSKPGGLREEYESLRRLKEEKLQEEKTSEDPIHKLLPEDTEIGKKKMDEQKKRDEPSVLKTNLERCPARLSDSENEEPSRGKMIQTHRSAFVSKNSSYSLAFLAGNLNSKMERSQSCSDTGQDRAKSRLRAAPTSKAKVTTITPASNPIIGVLLSTQNNRCLSAPDLTVEKRLPFSSLASLTSLHKPERSISPESNDSISEELNHFKPIVCSPCTPPKRLPDGRVLSPLIIKSTPRNLNRSLQKQTSYEASPRILKKWEQIFQERQIKKTLSKATLTSLAPDTGEDLLVSEVTHSSKERSLLALNTRLSSGQVLSEYTGPTPTDLDHLPSVSQTPAERGSDNKRSTESLLETCCSSELKVGASGTSLEREPFEGAGSSPDAKMDKNCVTTTVKVSAVNSVLPKNSVLGGVLKAKKQLKAGKHFELPNGALTDGLGEEPLPSLRRGRKRRCKTKHLEQNGSFKKLRQSGGEVGLAPADPVLREMEQKLQQEEEDRQLALQLQRMFDNERRTVSRRKGSVDQYLLRSSNVAGAK</sequence>
<dbReference type="Pfam" id="PF13920">
    <property type="entry name" value="zf-C3HC4_3"/>
    <property type="match status" value="1"/>
</dbReference>
<dbReference type="FunFam" id="3.30.40.10:FF:000676">
    <property type="entry name" value="E3 ubiquitin-protein ligase RNF169"/>
    <property type="match status" value="1"/>
</dbReference>
<feature type="domain" description="RING-type" evidence="26">
    <location>
        <begin position="68"/>
        <end position="107"/>
    </location>
</feature>